<comment type="caution">
    <text evidence="1">The sequence shown here is derived from an EMBL/GenBank/DDBJ whole genome shotgun (WGS) entry which is preliminary data.</text>
</comment>
<protein>
    <submittedName>
        <fullName evidence="1">18373_t:CDS:1</fullName>
    </submittedName>
</protein>
<organism evidence="1 2">
    <name type="scientific">Acaulospora morrowiae</name>
    <dbReference type="NCBI Taxonomy" id="94023"/>
    <lineage>
        <taxon>Eukaryota</taxon>
        <taxon>Fungi</taxon>
        <taxon>Fungi incertae sedis</taxon>
        <taxon>Mucoromycota</taxon>
        <taxon>Glomeromycotina</taxon>
        <taxon>Glomeromycetes</taxon>
        <taxon>Diversisporales</taxon>
        <taxon>Acaulosporaceae</taxon>
        <taxon>Acaulospora</taxon>
    </lineage>
</organism>
<dbReference type="AlphaFoldDB" id="A0A9N9N5X4"/>
<reference evidence="1" key="1">
    <citation type="submission" date="2021-06" db="EMBL/GenBank/DDBJ databases">
        <authorList>
            <person name="Kallberg Y."/>
            <person name="Tangrot J."/>
            <person name="Rosling A."/>
        </authorList>
    </citation>
    <scope>NUCLEOTIDE SEQUENCE</scope>
    <source>
        <strain evidence="1">CL551</strain>
    </source>
</reference>
<gene>
    <name evidence="1" type="ORF">AMORRO_LOCUS12261</name>
</gene>
<keyword evidence="2" id="KW-1185">Reference proteome</keyword>
<dbReference type="Proteomes" id="UP000789342">
    <property type="component" value="Unassembled WGS sequence"/>
</dbReference>
<accession>A0A9N9N5X4</accession>
<dbReference type="EMBL" id="CAJVPV010017644">
    <property type="protein sequence ID" value="CAG8703439.1"/>
    <property type="molecule type" value="Genomic_DNA"/>
</dbReference>
<name>A0A9N9N5X4_9GLOM</name>
<evidence type="ECO:0000313" key="2">
    <source>
        <dbReference type="Proteomes" id="UP000789342"/>
    </source>
</evidence>
<feature type="non-terminal residue" evidence="1">
    <location>
        <position position="63"/>
    </location>
</feature>
<evidence type="ECO:0000313" key="1">
    <source>
        <dbReference type="EMBL" id="CAG8703439.1"/>
    </source>
</evidence>
<proteinExistence type="predicted"/>
<sequence length="63" mass="7049">LNKALIIAKRYLLGKTDAKSTARQVNEWIKVNSQTAKLLSTKLTDIPKGISLVHWFQEITPSA</sequence>